<comment type="caution">
    <text evidence="1">The sequence shown here is derived from an EMBL/GenBank/DDBJ whole genome shotgun (WGS) entry which is preliminary data.</text>
</comment>
<gene>
    <name evidence="1" type="ORF">GOB93_14710</name>
</gene>
<name>A0ABX0JWK8_9PROT</name>
<organism evidence="1 2">
    <name type="scientific">Acetobacter musti</name>
    <dbReference type="NCBI Taxonomy" id="864732"/>
    <lineage>
        <taxon>Bacteria</taxon>
        <taxon>Pseudomonadati</taxon>
        <taxon>Pseudomonadota</taxon>
        <taxon>Alphaproteobacteria</taxon>
        <taxon>Acetobacterales</taxon>
        <taxon>Acetobacteraceae</taxon>
        <taxon>Acetobacter</taxon>
    </lineage>
</organism>
<sequence>MQTTTAERPISDVVREMSAAHAAARVRSGAPWAKLDAMALRAQYAAGQYERTGANLNSVADREAKARIRKTIEDTTAEFIRWRDMPQERMAREVAVINARPVSPAPVQTPELQASALLDEFSQRGIRLDVGSKNRISVRPAHLLTDHDKARLTTLRELVAAAWLDRNQVWICE</sequence>
<keyword evidence="2" id="KW-1185">Reference proteome</keyword>
<dbReference type="Proteomes" id="UP000635278">
    <property type="component" value="Unassembled WGS sequence"/>
</dbReference>
<reference evidence="1 2" key="1">
    <citation type="journal article" date="2020" name="Int. J. Syst. Evol. Microbiol.">
        <title>Novel acetic acid bacteria from cider fermentations: Acetobacter conturbans sp. nov. and Acetobacter fallax sp. nov.</title>
        <authorList>
            <person name="Sombolestani A.S."/>
            <person name="Cleenwerck I."/>
            <person name="Cnockaert M."/>
            <person name="Borremans W."/>
            <person name="Wieme A.D."/>
            <person name="De Vuyst L."/>
            <person name="Vandamme P."/>
        </authorList>
    </citation>
    <scope>NUCLEOTIDE SEQUENCE [LARGE SCALE GENOMIC DNA]</scope>
    <source>
        <strain evidence="1 2">LMG 30640</strain>
    </source>
</reference>
<evidence type="ECO:0000313" key="1">
    <source>
        <dbReference type="EMBL" id="NHN85884.1"/>
    </source>
</evidence>
<proteinExistence type="predicted"/>
<evidence type="ECO:0000313" key="2">
    <source>
        <dbReference type="Proteomes" id="UP000635278"/>
    </source>
</evidence>
<dbReference type="EMBL" id="WOTB01000022">
    <property type="protein sequence ID" value="NHN85884.1"/>
    <property type="molecule type" value="Genomic_DNA"/>
</dbReference>
<protein>
    <submittedName>
        <fullName evidence="1">Uncharacterized protein</fullName>
    </submittedName>
</protein>
<dbReference type="RefSeq" id="WP_173584278.1">
    <property type="nucleotide sequence ID" value="NZ_WOTB01000022.1"/>
</dbReference>
<accession>A0ABX0JWK8</accession>